<evidence type="ECO:0000256" key="12">
    <source>
        <dbReference type="SAM" id="Phobius"/>
    </source>
</evidence>
<keyword evidence="3" id="KW-0813">Transport</keyword>
<keyword evidence="14" id="KW-1185">Reference proteome</keyword>
<feature type="transmembrane region" description="Helical" evidence="12">
    <location>
        <begin position="207"/>
        <end position="229"/>
    </location>
</feature>
<evidence type="ECO:0000313" key="13">
    <source>
        <dbReference type="EMBL" id="APZ43444.1"/>
    </source>
</evidence>
<feature type="transmembrane region" description="Helical" evidence="12">
    <location>
        <begin position="295"/>
        <end position="320"/>
    </location>
</feature>
<dbReference type="GO" id="GO:0046872">
    <property type="term" value="F:metal ion binding"/>
    <property type="evidence" value="ECO:0007669"/>
    <property type="project" value="UniProtKB-KW"/>
</dbReference>
<dbReference type="KEGG" id="afy:BW247_10390"/>
<feature type="transmembrane region" description="Helical" evidence="12">
    <location>
        <begin position="269"/>
        <end position="288"/>
    </location>
</feature>
<evidence type="ECO:0000256" key="6">
    <source>
        <dbReference type="ARBA" id="ARBA00022692"/>
    </source>
</evidence>
<evidence type="ECO:0000256" key="10">
    <source>
        <dbReference type="ARBA" id="ARBA00023004"/>
    </source>
</evidence>
<dbReference type="STRING" id="1765967.BW247_10390"/>
<dbReference type="PANTHER" id="PTHR43141:SF5">
    <property type="entry name" value="CYTOCHROME BD-I UBIQUINOL OXIDASE SUBUNIT 2"/>
    <property type="match status" value="1"/>
</dbReference>
<keyword evidence="11 12" id="KW-0472">Membrane</keyword>
<evidence type="ECO:0000256" key="7">
    <source>
        <dbReference type="ARBA" id="ARBA00022723"/>
    </source>
</evidence>
<keyword evidence="4" id="KW-1003">Cell membrane</keyword>
<feature type="transmembrane region" description="Helical" evidence="12">
    <location>
        <begin position="12"/>
        <end position="42"/>
    </location>
</feature>
<evidence type="ECO:0000256" key="5">
    <source>
        <dbReference type="ARBA" id="ARBA00022617"/>
    </source>
</evidence>
<feature type="transmembrane region" description="Helical" evidence="12">
    <location>
        <begin position="126"/>
        <end position="152"/>
    </location>
</feature>
<gene>
    <name evidence="13" type="ORF">BW247_10390</name>
</gene>
<dbReference type="AlphaFoldDB" id="A0A1P8UI22"/>
<keyword evidence="7" id="KW-0479">Metal-binding</keyword>
<evidence type="ECO:0000256" key="8">
    <source>
        <dbReference type="ARBA" id="ARBA00022982"/>
    </source>
</evidence>
<proteinExistence type="inferred from homology"/>
<keyword evidence="9 12" id="KW-1133">Transmembrane helix</keyword>
<keyword evidence="6 12" id="KW-0812">Transmembrane</keyword>
<dbReference type="GO" id="GO:0005886">
    <property type="term" value="C:plasma membrane"/>
    <property type="evidence" value="ECO:0007669"/>
    <property type="project" value="UniProtKB-SubCell"/>
</dbReference>
<keyword evidence="8" id="KW-0249">Electron transport</keyword>
<protein>
    <submittedName>
        <fullName evidence="13">Cytochrome d ubiquinol oxidase subunit II</fullName>
    </submittedName>
</protein>
<evidence type="ECO:0000313" key="14">
    <source>
        <dbReference type="Proteomes" id="UP000243807"/>
    </source>
</evidence>
<evidence type="ECO:0000256" key="1">
    <source>
        <dbReference type="ARBA" id="ARBA00004651"/>
    </source>
</evidence>
<comment type="similarity">
    <text evidence="2">Belongs to the cytochrome ubiquinol oxidase subunit 2 family.</text>
</comment>
<dbReference type="GO" id="GO:0070069">
    <property type="term" value="C:cytochrome complex"/>
    <property type="evidence" value="ECO:0007669"/>
    <property type="project" value="TreeGrafter"/>
</dbReference>
<comment type="subcellular location">
    <subcellularLocation>
        <location evidence="1">Cell membrane</location>
        <topology evidence="1">Multi-pass membrane protein</topology>
    </subcellularLocation>
</comment>
<name>A0A1P8UI22_9GAMM</name>
<feature type="transmembrane region" description="Helical" evidence="12">
    <location>
        <begin position="340"/>
        <end position="365"/>
    </location>
</feature>
<accession>A0A1P8UI22</accession>
<dbReference type="GO" id="GO:0016682">
    <property type="term" value="F:oxidoreductase activity, acting on diphenols and related substances as donors, oxygen as acceptor"/>
    <property type="evidence" value="ECO:0007669"/>
    <property type="project" value="TreeGrafter"/>
</dbReference>
<dbReference type="Proteomes" id="UP000243807">
    <property type="component" value="Chromosome"/>
</dbReference>
<organism evidence="13 14">
    <name type="scientific">Acidihalobacter ferrooxydans</name>
    <dbReference type="NCBI Taxonomy" id="1765967"/>
    <lineage>
        <taxon>Bacteria</taxon>
        <taxon>Pseudomonadati</taxon>
        <taxon>Pseudomonadota</taxon>
        <taxon>Gammaproteobacteria</taxon>
        <taxon>Chromatiales</taxon>
        <taxon>Ectothiorhodospiraceae</taxon>
        <taxon>Acidihalobacter</taxon>
    </lineage>
</organism>
<dbReference type="Pfam" id="PF02322">
    <property type="entry name" value="Cyt_bd_oxida_II"/>
    <property type="match status" value="1"/>
</dbReference>
<evidence type="ECO:0000256" key="4">
    <source>
        <dbReference type="ARBA" id="ARBA00022475"/>
    </source>
</evidence>
<dbReference type="GO" id="GO:0019646">
    <property type="term" value="P:aerobic electron transport chain"/>
    <property type="evidence" value="ECO:0007669"/>
    <property type="project" value="TreeGrafter"/>
</dbReference>
<evidence type="ECO:0000256" key="2">
    <source>
        <dbReference type="ARBA" id="ARBA00007543"/>
    </source>
</evidence>
<evidence type="ECO:0000256" key="11">
    <source>
        <dbReference type="ARBA" id="ARBA00023136"/>
    </source>
</evidence>
<dbReference type="PIRSF" id="PIRSF000267">
    <property type="entry name" value="Cyt_oxidse_sub2"/>
    <property type="match status" value="1"/>
</dbReference>
<feature type="transmembrane region" description="Helical" evidence="12">
    <location>
        <begin position="87"/>
        <end position="105"/>
    </location>
</feature>
<sequence>MEVLTAYAILKIVWWILLGVLFAGLAIMVGMDMGVGTILRFIGRTDDERRVALNIIGPHWDGNQVWFILGGGAIFAAWPTIYGTAFSGLYVVMLLLLWSMIVRPLGFEYRSKLPSAKWRNIWDWTLFISGFVPMLVYGAAFGNVMVGFPFHFSLQGTAISVYTGSFITLFNPFAVLMGLLSVSLSVYMGAAMVMGRAEGAMKERARTLVTVAGPVALVLFTIGGVWVAMMKGFTFSGPVDPGMPANPTIGLPVVQESGAWLSNFKHVPILWVLPLLTYLAVITGFIGARADRFQLTWWAGAVAWIGVLGTVAAATFPFMMPSYADPAHSLTIWNSGSSELTLWWMLGWTLVFVPAILIYTSWCFWIMRGKVSAEHVQADDHAY</sequence>
<dbReference type="RefSeq" id="WP_076837084.1">
    <property type="nucleotide sequence ID" value="NZ_CP019434.1"/>
</dbReference>
<feature type="transmembrane region" description="Helical" evidence="12">
    <location>
        <begin position="172"/>
        <end position="195"/>
    </location>
</feature>
<keyword evidence="5" id="KW-0349">Heme</keyword>
<dbReference type="PANTHER" id="PTHR43141">
    <property type="entry name" value="CYTOCHROME BD2 SUBUNIT II"/>
    <property type="match status" value="1"/>
</dbReference>
<dbReference type="OrthoDB" id="9776710at2"/>
<dbReference type="EMBL" id="CP019434">
    <property type="protein sequence ID" value="APZ43444.1"/>
    <property type="molecule type" value="Genomic_DNA"/>
</dbReference>
<evidence type="ECO:0000256" key="3">
    <source>
        <dbReference type="ARBA" id="ARBA00022448"/>
    </source>
</evidence>
<reference evidence="13 14" key="1">
    <citation type="submission" date="2017-01" db="EMBL/GenBank/DDBJ databases">
        <title>Draft sequence of Acidihalobacter ferrooxidans strain DSM 14175 (strain V8).</title>
        <authorList>
            <person name="Khaleque H.N."/>
            <person name="Ramsay J.P."/>
            <person name="Murphy R.J.T."/>
            <person name="Kaksonen A.H."/>
            <person name="Boxall N.J."/>
            <person name="Watkin E.L.J."/>
        </authorList>
    </citation>
    <scope>NUCLEOTIDE SEQUENCE [LARGE SCALE GENOMIC DNA]</scope>
    <source>
        <strain evidence="13 14">V8</strain>
    </source>
</reference>
<dbReference type="InterPro" id="IPR003317">
    <property type="entry name" value="Cyt-d_oxidase_su2"/>
</dbReference>
<dbReference type="NCBIfam" id="TIGR00203">
    <property type="entry name" value="cydB"/>
    <property type="match status" value="1"/>
</dbReference>
<evidence type="ECO:0000256" key="9">
    <source>
        <dbReference type="ARBA" id="ARBA00022989"/>
    </source>
</evidence>
<keyword evidence="10" id="KW-0408">Iron</keyword>
<dbReference type="GO" id="GO:0009055">
    <property type="term" value="F:electron transfer activity"/>
    <property type="evidence" value="ECO:0007669"/>
    <property type="project" value="TreeGrafter"/>
</dbReference>